<proteinExistence type="predicted"/>
<protein>
    <submittedName>
        <fullName evidence="1">Uncharacterized protein</fullName>
    </submittedName>
</protein>
<evidence type="ECO:0000313" key="1">
    <source>
        <dbReference type="EMBL" id="QOY90556.1"/>
    </source>
</evidence>
<gene>
    <name evidence="1" type="ORF">IRI77_11580</name>
</gene>
<dbReference type="EMBL" id="CP063849">
    <property type="protein sequence ID" value="QOY90556.1"/>
    <property type="molecule type" value="Genomic_DNA"/>
</dbReference>
<accession>A0A7S7NVI1</accession>
<dbReference type="Proteomes" id="UP000593892">
    <property type="component" value="Chromosome"/>
</dbReference>
<name>A0A7S7NVI1_PALFE</name>
<keyword evidence="2" id="KW-1185">Reference proteome</keyword>
<organism evidence="1 2">
    <name type="scientific">Paludibaculum fermentans</name>
    <dbReference type="NCBI Taxonomy" id="1473598"/>
    <lineage>
        <taxon>Bacteria</taxon>
        <taxon>Pseudomonadati</taxon>
        <taxon>Acidobacteriota</taxon>
        <taxon>Terriglobia</taxon>
        <taxon>Bryobacterales</taxon>
        <taxon>Bryobacteraceae</taxon>
        <taxon>Paludibaculum</taxon>
    </lineage>
</organism>
<evidence type="ECO:0000313" key="2">
    <source>
        <dbReference type="Proteomes" id="UP000593892"/>
    </source>
</evidence>
<dbReference type="AlphaFoldDB" id="A0A7S7NVI1"/>
<sequence length="214" mass="23576">MELGRITRRAFCSLAPAVLAAAAGPVVVPVSLVMDSKAKLTPEVVRHFWSSLWPQAVQEFAAGGIRLECRNRTGEVLRPPGRPPVVSGLDPATLNVVLTGTIPMEWDSGRSLSGVTLRYRGRHLCMISLYRAHGHLIPLVSVNTCVHEILHALMLDIFEQNPQGVAGAGREFRIDYLATRLWLFHDGADIRRSAETYVRKLRSDAAAWATEPGY</sequence>
<dbReference type="KEGG" id="pfer:IRI77_11580"/>
<reference evidence="1 2" key="1">
    <citation type="submission" date="2020-10" db="EMBL/GenBank/DDBJ databases">
        <title>Complete genome sequence of Paludibaculum fermentans P105T, a facultatively anaerobic acidobacterium capable of dissimilatory Fe(III) reduction.</title>
        <authorList>
            <person name="Dedysh S.N."/>
            <person name="Beletsky A.V."/>
            <person name="Kulichevskaya I.S."/>
            <person name="Mardanov A.V."/>
            <person name="Ravin N.V."/>
        </authorList>
    </citation>
    <scope>NUCLEOTIDE SEQUENCE [LARGE SCALE GENOMIC DNA]</scope>
    <source>
        <strain evidence="1 2">P105</strain>
    </source>
</reference>
<dbReference type="RefSeq" id="WP_194452218.1">
    <property type="nucleotide sequence ID" value="NZ_CP063849.1"/>
</dbReference>